<dbReference type="AlphaFoldDB" id="A0A836YKV9"/>
<dbReference type="EMBL" id="JMOA01000089">
    <property type="protein sequence ID" value="KCX98224.1"/>
    <property type="molecule type" value="Genomic_DNA"/>
</dbReference>
<name>A0A836YKV9_ACIBA</name>
<dbReference type="Proteomes" id="UP000027309">
    <property type="component" value="Unassembled WGS sequence"/>
</dbReference>
<sequence length="50" mass="5716">MQDDKTSAQQQVKEHACCSAHVSLTHRLEPNAEVFEKNQTVLSVQQYDDQ</sequence>
<gene>
    <name evidence="1" type="ORF">J572_3840</name>
</gene>
<comment type="caution">
    <text evidence="1">The sequence shown here is derived from an EMBL/GenBank/DDBJ whole genome shotgun (WGS) entry which is preliminary data.</text>
</comment>
<protein>
    <submittedName>
        <fullName evidence="1">Uncharacterized protein</fullName>
    </submittedName>
</protein>
<reference evidence="1 2" key="1">
    <citation type="submission" date="2014-04" db="EMBL/GenBank/DDBJ databases">
        <title>Comparative genomics and transcriptomics to identify genetic mechanisms underlying the emergence of carbapenem resistant Acinetobacter baumannii (CRAb).</title>
        <authorList>
            <person name="Harris A.D."/>
            <person name="Johnson K.J."/>
            <person name="George J."/>
            <person name="Nadendla S."/>
            <person name="Daugherty S.C."/>
            <person name="Parankush S."/>
            <person name="Sadzewicz L."/>
            <person name="Tallon L."/>
            <person name="Sengamalay N."/>
            <person name="Hazen T.H."/>
            <person name="Rasko D.A."/>
        </authorList>
    </citation>
    <scope>NUCLEOTIDE SEQUENCE [LARGE SCALE GENOMIC DNA]</scope>
    <source>
        <strain evidence="1 2">1499986</strain>
    </source>
</reference>
<proteinExistence type="predicted"/>
<organism evidence="1 2">
    <name type="scientific">Acinetobacter baumannii 1499986</name>
    <dbReference type="NCBI Taxonomy" id="1310673"/>
    <lineage>
        <taxon>Bacteria</taxon>
        <taxon>Pseudomonadati</taxon>
        <taxon>Pseudomonadota</taxon>
        <taxon>Gammaproteobacteria</taxon>
        <taxon>Moraxellales</taxon>
        <taxon>Moraxellaceae</taxon>
        <taxon>Acinetobacter</taxon>
        <taxon>Acinetobacter calcoaceticus/baumannii complex</taxon>
    </lineage>
</organism>
<evidence type="ECO:0000313" key="1">
    <source>
        <dbReference type="EMBL" id="KCX98224.1"/>
    </source>
</evidence>
<evidence type="ECO:0000313" key="2">
    <source>
        <dbReference type="Proteomes" id="UP000027309"/>
    </source>
</evidence>
<accession>A0A836YKV9</accession>